<dbReference type="AlphaFoldDB" id="A0A4R6BYH5"/>
<evidence type="ECO:0000313" key="2">
    <source>
        <dbReference type="Proteomes" id="UP000294843"/>
    </source>
</evidence>
<name>A0A4R6BYH5_9STAP</name>
<keyword evidence="2" id="KW-1185">Reference proteome</keyword>
<organism evidence="1 2">
    <name type="scientific">Macrococcus bovicus</name>
    <dbReference type="NCBI Taxonomy" id="69968"/>
    <lineage>
        <taxon>Bacteria</taxon>
        <taxon>Bacillati</taxon>
        <taxon>Bacillota</taxon>
        <taxon>Bacilli</taxon>
        <taxon>Bacillales</taxon>
        <taxon>Staphylococcaceae</taxon>
        <taxon>Macrococcus</taxon>
    </lineage>
</organism>
<dbReference type="EMBL" id="SCWF01000009">
    <property type="protein sequence ID" value="TDM13571.1"/>
    <property type="molecule type" value="Genomic_DNA"/>
</dbReference>
<reference evidence="1 2" key="1">
    <citation type="submission" date="2019-01" db="EMBL/GenBank/DDBJ databases">
        <title>Draft genome sequences of the type strains of six Macrococcus species.</title>
        <authorList>
            <person name="Mazhar S."/>
            <person name="Altermann E."/>
            <person name="Hill C."/>
            <person name="Mcauliffe O."/>
        </authorList>
    </citation>
    <scope>NUCLEOTIDE SEQUENCE [LARGE SCALE GENOMIC DNA]</scope>
    <source>
        <strain evidence="1 2">ATCC 51825</strain>
    </source>
</reference>
<dbReference type="OrthoDB" id="2111564at2"/>
<proteinExistence type="predicted"/>
<evidence type="ECO:0000313" key="1">
    <source>
        <dbReference type="EMBL" id="TDM13571.1"/>
    </source>
</evidence>
<dbReference type="Proteomes" id="UP000294843">
    <property type="component" value="Unassembled WGS sequence"/>
</dbReference>
<comment type="caution">
    <text evidence="1">The sequence shown here is derived from an EMBL/GenBank/DDBJ whole genome shotgun (WGS) entry which is preliminary data.</text>
</comment>
<protein>
    <submittedName>
        <fullName evidence="1">Uncharacterized protein</fullName>
    </submittedName>
</protein>
<sequence length="363" mass="43361">MVKPFIHENLDEKYHNMQMLMYYQYDILVDILEKSVKYNLNERHVKGEILKDMGENQHIMEFLKEKGRFDVITTIYKPNIFFSILVDFTDFILESLRCAEKGKTIVAFSLSRKPFHDNLFYLCWLLTKPDELVNRLLNDEIDRYDISNFKRSEKQKIKNIIEEACTILNRKYSEDTKVYDSEVIFNIIYEKSSEYGMAGVWDQSVHIITSNRYYRTKAGNLNFIFNNKDNLNEFTDYFYKKIPILLDFCLEVCLIIFEEVLQMPKEICKINSWIRLIKRNINYDIPIIELENLLKELLSTHLTMICDDCNEGTKMTPELVDEFLKDSLFICQKCGYIERTGKYLVEEKQLLELKEKMTIYLDD</sequence>
<accession>A0A4R6BYH5</accession>
<dbReference type="RefSeq" id="WP_133452095.1">
    <property type="nucleotide sequence ID" value="NZ_SCWF01000009.1"/>
</dbReference>
<gene>
    <name evidence="1" type="ORF">ERX55_08230</name>
</gene>